<evidence type="ECO:0000313" key="1">
    <source>
        <dbReference type="EMBL" id="CAB4140450.1"/>
    </source>
</evidence>
<reference evidence="1" key="1">
    <citation type="submission" date="2020-04" db="EMBL/GenBank/DDBJ databases">
        <authorList>
            <person name="Chiriac C."/>
            <person name="Salcher M."/>
            <person name="Ghai R."/>
            <person name="Kavagutti S V."/>
        </authorList>
    </citation>
    <scope>NUCLEOTIDE SEQUENCE</scope>
</reference>
<accession>A0A6J5M5T6</accession>
<organism evidence="1">
    <name type="scientific">uncultured Caudovirales phage</name>
    <dbReference type="NCBI Taxonomy" id="2100421"/>
    <lineage>
        <taxon>Viruses</taxon>
        <taxon>Duplodnaviria</taxon>
        <taxon>Heunggongvirae</taxon>
        <taxon>Uroviricota</taxon>
        <taxon>Caudoviricetes</taxon>
        <taxon>Peduoviridae</taxon>
        <taxon>Maltschvirus</taxon>
        <taxon>Maltschvirus maltsch</taxon>
    </lineage>
</organism>
<gene>
    <name evidence="1" type="ORF">UFOVP406_26</name>
</gene>
<name>A0A6J5M5T6_9CAUD</name>
<sequence length="46" mass="5471">MTAEQIEALERLIRMIVRDETQDNYYSDVQRAKEDFTAITDEGFEE</sequence>
<dbReference type="EMBL" id="LR796372">
    <property type="protein sequence ID" value="CAB4140450.1"/>
    <property type="molecule type" value="Genomic_DNA"/>
</dbReference>
<proteinExistence type="predicted"/>
<protein>
    <submittedName>
        <fullName evidence="1">Uncharacterized protein</fullName>
    </submittedName>
</protein>